<proteinExistence type="predicted"/>
<dbReference type="EMBL" id="CAADRP010000091">
    <property type="protein sequence ID" value="VFU22824.1"/>
    <property type="molecule type" value="Genomic_DNA"/>
</dbReference>
<accession>A0A6N2KI11</accession>
<name>A0A6N2KI11_SALVM</name>
<sequence>MASLTGNAFSVILKEDDIPIMGEILKGIPEDMFEKMRQNVVEVRRYFKWHLRPVKFDEFHMVMYELWKRRHVISAAGFLRLNADSIKRIRGPHRRCEKARPSRAVLFSGICHFAGEIGSKESRTAQDDLAGFKLQLPNHSISKPHVAIEGLDRLTAVEFNKCRETGSPAKVLQGTPPLLAASL</sequence>
<organism evidence="1">
    <name type="scientific">Salix viminalis</name>
    <name type="common">Common osier</name>
    <name type="synonym">Basket willow</name>
    <dbReference type="NCBI Taxonomy" id="40686"/>
    <lineage>
        <taxon>Eukaryota</taxon>
        <taxon>Viridiplantae</taxon>
        <taxon>Streptophyta</taxon>
        <taxon>Embryophyta</taxon>
        <taxon>Tracheophyta</taxon>
        <taxon>Spermatophyta</taxon>
        <taxon>Magnoliopsida</taxon>
        <taxon>eudicotyledons</taxon>
        <taxon>Gunneridae</taxon>
        <taxon>Pentapetalae</taxon>
        <taxon>rosids</taxon>
        <taxon>fabids</taxon>
        <taxon>Malpighiales</taxon>
        <taxon>Salicaceae</taxon>
        <taxon>Saliceae</taxon>
        <taxon>Salix</taxon>
    </lineage>
</organism>
<evidence type="ECO:0000313" key="1">
    <source>
        <dbReference type="EMBL" id="VFU22824.1"/>
    </source>
</evidence>
<gene>
    <name evidence="1" type="ORF">SVIM_LOCUS27952</name>
</gene>
<dbReference type="AlphaFoldDB" id="A0A6N2KI11"/>
<reference evidence="1" key="1">
    <citation type="submission" date="2019-03" db="EMBL/GenBank/DDBJ databases">
        <authorList>
            <person name="Mank J."/>
            <person name="Almeida P."/>
        </authorList>
    </citation>
    <scope>NUCLEOTIDE SEQUENCE</scope>
    <source>
        <strain evidence="1">78183</strain>
    </source>
</reference>
<protein>
    <submittedName>
        <fullName evidence="1">Uncharacterized protein</fullName>
    </submittedName>
</protein>